<feature type="repeat" description="NHL" evidence="11">
    <location>
        <begin position="168"/>
        <end position="207"/>
    </location>
</feature>
<evidence type="ECO:0000256" key="2">
    <source>
        <dbReference type="ARBA" id="ARBA00022723"/>
    </source>
</evidence>
<keyword evidence="4" id="KW-0677">Repeat</keyword>
<dbReference type="AlphaFoldDB" id="A0A087UQ74"/>
<feature type="repeat" description="NHL" evidence="11">
    <location>
        <begin position="114"/>
        <end position="155"/>
    </location>
</feature>
<dbReference type="SUPFAM" id="SSF101898">
    <property type="entry name" value="NHL repeat"/>
    <property type="match status" value="1"/>
</dbReference>
<dbReference type="InterPro" id="IPR000720">
    <property type="entry name" value="PHM/PAL"/>
</dbReference>
<evidence type="ECO:0000256" key="10">
    <source>
        <dbReference type="PIRSR" id="PIRSR600720-3"/>
    </source>
</evidence>
<dbReference type="InterPro" id="IPR001258">
    <property type="entry name" value="NHL_repeat"/>
</dbReference>
<feature type="binding site" evidence="8">
    <location>
        <position position="77"/>
    </location>
    <ligand>
        <name>a protein</name>
        <dbReference type="ChEBI" id="CHEBI:16541"/>
    </ligand>
    <ligandPart>
        <name>C-terminal Xaa-(2S)-2-hydroxyglycine residue</name>
        <dbReference type="ChEBI" id="CHEBI:142768"/>
    </ligandPart>
</feature>
<comment type="cofactor">
    <cofactor evidence="9">
        <name>Zn(2+)</name>
        <dbReference type="ChEBI" id="CHEBI:29105"/>
    </cofactor>
    <text evidence="9">Binds one Zn(2+) ion per subunit.</text>
</comment>
<accession>A0A087UQ74</accession>
<feature type="chain" id="PRO_5001830746" description="peptidylamidoglycolate lyase" evidence="12">
    <location>
        <begin position="24"/>
        <end position="355"/>
    </location>
</feature>
<evidence type="ECO:0000256" key="8">
    <source>
        <dbReference type="PIRSR" id="PIRSR600720-1"/>
    </source>
</evidence>
<feature type="non-terminal residue" evidence="13">
    <location>
        <position position="355"/>
    </location>
</feature>
<keyword evidence="2 9" id="KW-0479">Metal-binding</keyword>
<evidence type="ECO:0000256" key="5">
    <source>
        <dbReference type="ARBA" id="ARBA00023157"/>
    </source>
</evidence>
<protein>
    <recommendedName>
        <fullName evidence="1">peptidylamidoglycolate lyase</fullName>
        <ecNumber evidence="1">4.3.2.5</ecNumber>
    </recommendedName>
</protein>
<evidence type="ECO:0000256" key="6">
    <source>
        <dbReference type="ARBA" id="ARBA00023180"/>
    </source>
</evidence>
<keyword evidence="3 12" id="KW-0732">Signal</keyword>
<feature type="binding site" evidence="9">
    <location>
        <position position="64"/>
    </location>
    <ligand>
        <name>Ca(2+)</name>
        <dbReference type="ChEBI" id="CHEBI:29108"/>
        <note>structural</note>
    </ligand>
</feature>
<evidence type="ECO:0000256" key="1">
    <source>
        <dbReference type="ARBA" id="ARBA00012343"/>
    </source>
</evidence>
<keyword evidence="14" id="KW-1185">Reference proteome</keyword>
<feature type="binding site" evidence="9">
    <location>
        <position position="129"/>
    </location>
    <ligand>
        <name>Zn(2+)</name>
        <dbReference type="ChEBI" id="CHEBI:29105"/>
        <note>catalytic</note>
    </ligand>
</feature>
<keyword evidence="13" id="KW-0503">Monooxygenase</keyword>
<evidence type="ECO:0000313" key="14">
    <source>
        <dbReference type="Proteomes" id="UP000054359"/>
    </source>
</evidence>
<dbReference type="EC" id="4.3.2.5" evidence="1"/>
<feature type="binding site" evidence="9">
    <location>
        <position position="131"/>
    </location>
    <ligand>
        <name>Ca(2+)</name>
        <dbReference type="ChEBI" id="CHEBI:29108"/>
        <note>structural</note>
    </ligand>
</feature>
<feature type="disulfide bond" evidence="10">
    <location>
        <begin position="236"/>
        <end position="247"/>
    </location>
</feature>
<evidence type="ECO:0000256" key="4">
    <source>
        <dbReference type="ARBA" id="ARBA00022737"/>
    </source>
</evidence>
<dbReference type="Gene3D" id="2.120.10.30">
    <property type="entry name" value="TolB, C-terminal domain"/>
    <property type="match status" value="1"/>
</dbReference>
<dbReference type="Pfam" id="PF01436">
    <property type="entry name" value="NHL"/>
    <property type="match status" value="2"/>
</dbReference>
<feature type="repeat" description="NHL" evidence="11">
    <location>
        <begin position="208"/>
        <end position="251"/>
    </location>
</feature>
<evidence type="ECO:0000256" key="9">
    <source>
        <dbReference type="PIRSR" id="PIRSR600720-2"/>
    </source>
</evidence>
<keyword evidence="7" id="KW-0456">Lyase</keyword>
<keyword evidence="13" id="KW-0560">Oxidoreductase</keyword>
<keyword evidence="9" id="KW-0862">Zinc</keyword>
<evidence type="ECO:0000313" key="13">
    <source>
        <dbReference type="EMBL" id="KFM79513.1"/>
    </source>
</evidence>
<keyword evidence="6" id="KW-0325">Glycoprotein</keyword>
<reference evidence="13 14" key="1">
    <citation type="submission" date="2013-11" db="EMBL/GenBank/DDBJ databases">
        <title>Genome sequencing of Stegodyphus mimosarum.</title>
        <authorList>
            <person name="Bechsgaard J."/>
        </authorList>
    </citation>
    <scope>NUCLEOTIDE SEQUENCE [LARGE SCALE GENOMIC DNA]</scope>
</reference>
<feature type="binding site" evidence="9">
    <location>
        <position position="325"/>
    </location>
    <ligand>
        <name>Ca(2+)</name>
        <dbReference type="ChEBI" id="CHEBI:29108"/>
        <note>structural</note>
    </ligand>
</feature>
<organism evidence="13 14">
    <name type="scientific">Stegodyphus mimosarum</name>
    <name type="common">African social velvet spider</name>
    <dbReference type="NCBI Taxonomy" id="407821"/>
    <lineage>
        <taxon>Eukaryota</taxon>
        <taxon>Metazoa</taxon>
        <taxon>Ecdysozoa</taxon>
        <taxon>Arthropoda</taxon>
        <taxon>Chelicerata</taxon>
        <taxon>Arachnida</taxon>
        <taxon>Araneae</taxon>
        <taxon>Araneomorphae</taxon>
        <taxon>Entelegynae</taxon>
        <taxon>Eresoidea</taxon>
        <taxon>Eresidae</taxon>
        <taxon>Stegodyphus</taxon>
    </lineage>
</organism>
<dbReference type="GO" id="GO:0006518">
    <property type="term" value="P:peptide metabolic process"/>
    <property type="evidence" value="ECO:0007669"/>
    <property type="project" value="InterPro"/>
</dbReference>
<dbReference type="GO" id="GO:0004598">
    <property type="term" value="F:peptidylamidoglycolate lyase activity"/>
    <property type="evidence" value="ECO:0007669"/>
    <property type="project" value="UniProtKB-EC"/>
</dbReference>
<keyword evidence="5 10" id="KW-1015">Disulfide bond</keyword>
<feature type="binding site" evidence="8">
    <location>
        <position position="240"/>
    </location>
    <ligand>
        <name>a protein</name>
        <dbReference type="ChEBI" id="CHEBI:16541"/>
    </ligand>
    <ligandPart>
        <name>C-terminal Xaa-(2S)-2-hydroxyglycine residue</name>
        <dbReference type="ChEBI" id="CHEBI:142768"/>
    </ligandPart>
</feature>
<proteinExistence type="predicted"/>
<dbReference type="PANTHER" id="PTHR10680">
    <property type="entry name" value="PEPTIDYL-GLYCINE ALPHA-AMIDATING MONOOXYGENASE"/>
    <property type="match status" value="1"/>
</dbReference>
<dbReference type="PRINTS" id="PR00790">
    <property type="entry name" value="PAMONOXGNASE"/>
</dbReference>
<dbReference type="InterPro" id="IPR011042">
    <property type="entry name" value="6-blade_b-propeller_TolB-like"/>
</dbReference>
<dbReference type="PANTHER" id="PTHR10680:SF36">
    <property type="entry name" value="PEPTIDYL-ALPHA-HYDROXYGLYCINE ALPHA-AMIDATING LYASE 1"/>
    <property type="match status" value="1"/>
</dbReference>
<feature type="binding site" evidence="9">
    <location>
        <position position="224"/>
    </location>
    <ligand>
        <name>Zn(2+)</name>
        <dbReference type="ChEBI" id="CHEBI:29105"/>
        <note>catalytic</note>
    </ligand>
</feature>
<dbReference type="STRING" id="407821.A0A087UQ74"/>
<dbReference type="GO" id="GO:0005576">
    <property type="term" value="C:extracellular region"/>
    <property type="evidence" value="ECO:0007669"/>
    <property type="project" value="TreeGrafter"/>
</dbReference>
<dbReference type="PROSITE" id="PS51125">
    <property type="entry name" value="NHL"/>
    <property type="match status" value="3"/>
</dbReference>
<gene>
    <name evidence="13" type="ORF">X975_26957</name>
</gene>
<name>A0A087UQ74_STEMI</name>
<evidence type="ECO:0000256" key="12">
    <source>
        <dbReference type="SAM" id="SignalP"/>
    </source>
</evidence>
<dbReference type="GO" id="GO:0016020">
    <property type="term" value="C:membrane"/>
    <property type="evidence" value="ECO:0007669"/>
    <property type="project" value="InterPro"/>
</dbReference>
<sequence length="355" mass="39319">MAVSKTLLFLKFVVFYFSFIISASETDDYIIDGVNLDDKNDDVPTVEEDKTWPGFPYLGQVSGVAVDGDGNLHIFHRGDRVWDAQTFDRSYRLTDTEQGPIQNDTIVVVDPNNGKVLYSWGAGRFYMPHGLTVDKHGNTWVTDVGLHQVLKFPARELNPELEIGEPFVPGAGKNHLCQPSDVAVTSNGYFFVSDGYCNSRLLMFSRNGRLLKEIGSKDGMNVPHSLTLIPEHDAVCVADRENSRILCYSTGTDGTTAGVPLASIDAQGRVFALGKRRKQLFALNGPDLWENTQSVSANHGLVIDIESGIPKILWGPDNGFLFPHDLAVSPDGNYVYVSEIDLSAPKRVYKFNIWD</sequence>
<feature type="disulfide bond" evidence="10">
    <location>
        <begin position="177"/>
        <end position="197"/>
    </location>
</feature>
<evidence type="ECO:0000256" key="11">
    <source>
        <dbReference type="PROSITE-ProRule" id="PRU00504"/>
    </source>
</evidence>
<dbReference type="OMA" id="NWPTDQH"/>
<dbReference type="Proteomes" id="UP000054359">
    <property type="component" value="Unassembled WGS sequence"/>
</dbReference>
<evidence type="ECO:0000256" key="7">
    <source>
        <dbReference type="ARBA" id="ARBA00023239"/>
    </source>
</evidence>
<dbReference type="GO" id="GO:0004497">
    <property type="term" value="F:monooxygenase activity"/>
    <property type="evidence" value="ECO:0007669"/>
    <property type="project" value="UniProtKB-KW"/>
</dbReference>
<dbReference type="OrthoDB" id="10018185at2759"/>
<dbReference type="CDD" id="cd14958">
    <property type="entry name" value="NHL_PAL_like"/>
    <property type="match status" value="1"/>
</dbReference>
<dbReference type="GO" id="GO:0046872">
    <property type="term" value="F:metal ion binding"/>
    <property type="evidence" value="ECO:0007669"/>
    <property type="project" value="UniProtKB-KW"/>
</dbReference>
<feature type="binding site" evidence="9">
    <location>
        <position position="324"/>
    </location>
    <ligand>
        <name>Zn(2+)</name>
        <dbReference type="ChEBI" id="CHEBI:29105"/>
        <note>catalytic</note>
    </ligand>
</feature>
<keyword evidence="9" id="KW-0106">Calcium</keyword>
<dbReference type="EMBL" id="KK120991">
    <property type="protein sequence ID" value="KFM79513.1"/>
    <property type="molecule type" value="Genomic_DNA"/>
</dbReference>
<feature type="binding site" evidence="8">
    <location>
        <position position="196"/>
    </location>
    <ligand>
        <name>a protein</name>
        <dbReference type="ChEBI" id="CHEBI:16541"/>
    </ligand>
    <ligandPart>
        <name>C-terminal Xaa-(2S)-2-hydroxyglycine residue</name>
        <dbReference type="ChEBI" id="CHEBI:142768"/>
    </ligandPart>
</feature>
<feature type="signal peptide" evidence="12">
    <location>
        <begin position="1"/>
        <end position="23"/>
    </location>
</feature>
<evidence type="ECO:0000256" key="3">
    <source>
        <dbReference type="ARBA" id="ARBA00022729"/>
    </source>
</evidence>